<dbReference type="AlphaFoldDB" id="A0A369J736"/>
<sequence>MNQRIQYQARIPATESSGNHTKALTQRASSKPKRLLHRPPAYNIDFVLFKCPVHFHLASDIPEDHQESQAFHGYRHASPIPLPRDKWETGREERRTCSKRPFRKCHARAYLAYRLSGGGLNADEAFSRAAMGDQYNGR</sequence>
<accession>A0A369J736</accession>
<keyword evidence="3" id="KW-1185">Reference proteome</keyword>
<organism evidence="2 3">
    <name type="scientific">Hypsizygus marmoreus</name>
    <name type="common">White beech mushroom</name>
    <name type="synonym">Agaricus marmoreus</name>
    <dbReference type="NCBI Taxonomy" id="39966"/>
    <lineage>
        <taxon>Eukaryota</taxon>
        <taxon>Fungi</taxon>
        <taxon>Dikarya</taxon>
        <taxon>Basidiomycota</taxon>
        <taxon>Agaricomycotina</taxon>
        <taxon>Agaricomycetes</taxon>
        <taxon>Agaricomycetidae</taxon>
        <taxon>Agaricales</taxon>
        <taxon>Tricholomatineae</taxon>
        <taxon>Lyophyllaceae</taxon>
        <taxon>Hypsizygus</taxon>
    </lineage>
</organism>
<feature type="compositionally biased region" description="Polar residues" evidence="1">
    <location>
        <begin position="14"/>
        <end position="29"/>
    </location>
</feature>
<dbReference type="Proteomes" id="UP000076154">
    <property type="component" value="Unassembled WGS sequence"/>
</dbReference>
<feature type="region of interest" description="Disordered" evidence="1">
    <location>
        <begin position="1"/>
        <end position="33"/>
    </location>
</feature>
<evidence type="ECO:0000256" key="1">
    <source>
        <dbReference type="SAM" id="MobiDB-lite"/>
    </source>
</evidence>
<dbReference type="EMBL" id="LUEZ02000158">
    <property type="protein sequence ID" value="RDB15523.1"/>
    <property type="molecule type" value="Genomic_DNA"/>
</dbReference>
<gene>
    <name evidence="2" type="ORF">Hypma_004267</name>
</gene>
<proteinExistence type="predicted"/>
<evidence type="ECO:0000313" key="3">
    <source>
        <dbReference type="Proteomes" id="UP000076154"/>
    </source>
</evidence>
<name>A0A369J736_HYPMA</name>
<reference evidence="2" key="1">
    <citation type="submission" date="2018-04" db="EMBL/GenBank/DDBJ databases">
        <title>Whole genome sequencing of Hypsizygus marmoreus.</title>
        <authorList>
            <person name="Choi I.-G."/>
            <person name="Min B."/>
            <person name="Kim J.-G."/>
            <person name="Kim S."/>
            <person name="Oh Y.-L."/>
            <person name="Kong W.-S."/>
            <person name="Park H."/>
            <person name="Jeong J."/>
            <person name="Song E.-S."/>
        </authorList>
    </citation>
    <scope>NUCLEOTIDE SEQUENCE [LARGE SCALE GENOMIC DNA]</scope>
    <source>
        <strain evidence="2">51987-8</strain>
    </source>
</reference>
<comment type="caution">
    <text evidence="2">The sequence shown here is derived from an EMBL/GenBank/DDBJ whole genome shotgun (WGS) entry which is preliminary data.</text>
</comment>
<evidence type="ECO:0000313" key="2">
    <source>
        <dbReference type="EMBL" id="RDB15523.1"/>
    </source>
</evidence>
<dbReference type="InParanoid" id="A0A369J736"/>
<protein>
    <submittedName>
        <fullName evidence="2">Uncharacterized protein</fullName>
    </submittedName>
</protein>